<evidence type="ECO:0000256" key="6">
    <source>
        <dbReference type="ARBA" id="ARBA00022989"/>
    </source>
</evidence>
<dbReference type="Pfam" id="PF01032">
    <property type="entry name" value="FecCD"/>
    <property type="match status" value="1"/>
</dbReference>
<gene>
    <name evidence="9" type="ORF">GCM10023205_25600</name>
</gene>
<feature type="transmembrane region" description="Helical" evidence="8">
    <location>
        <begin position="49"/>
        <end position="70"/>
    </location>
</feature>
<evidence type="ECO:0000256" key="4">
    <source>
        <dbReference type="ARBA" id="ARBA00022475"/>
    </source>
</evidence>
<comment type="similarity">
    <text evidence="2">Belongs to the binding-protein-dependent transport system permease family. FecCD subfamily.</text>
</comment>
<comment type="caution">
    <text evidence="9">The sequence shown here is derived from an EMBL/GenBank/DDBJ whole genome shotgun (WGS) entry which is preliminary data.</text>
</comment>
<dbReference type="CDD" id="cd06550">
    <property type="entry name" value="TM_ABC_iron-siderophores_like"/>
    <property type="match status" value="1"/>
</dbReference>
<feature type="transmembrane region" description="Helical" evidence="8">
    <location>
        <begin position="284"/>
        <end position="311"/>
    </location>
</feature>
<evidence type="ECO:0000256" key="2">
    <source>
        <dbReference type="ARBA" id="ARBA00007935"/>
    </source>
</evidence>
<feature type="transmembrane region" description="Helical" evidence="8">
    <location>
        <begin position="167"/>
        <end position="185"/>
    </location>
</feature>
<dbReference type="PANTHER" id="PTHR30472">
    <property type="entry name" value="FERRIC ENTEROBACTIN TRANSPORT SYSTEM PERMEASE PROTEIN"/>
    <property type="match status" value="1"/>
</dbReference>
<accession>A0ABP9H6C6</accession>
<organism evidence="9 10">
    <name type="scientific">Yinghuangia aomiensis</name>
    <dbReference type="NCBI Taxonomy" id="676205"/>
    <lineage>
        <taxon>Bacteria</taxon>
        <taxon>Bacillati</taxon>
        <taxon>Actinomycetota</taxon>
        <taxon>Actinomycetes</taxon>
        <taxon>Kitasatosporales</taxon>
        <taxon>Streptomycetaceae</taxon>
        <taxon>Yinghuangia</taxon>
    </lineage>
</organism>
<keyword evidence="7 8" id="KW-0472">Membrane</keyword>
<evidence type="ECO:0000313" key="10">
    <source>
        <dbReference type="Proteomes" id="UP001500466"/>
    </source>
</evidence>
<evidence type="ECO:0000256" key="3">
    <source>
        <dbReference type="ARBA" id="ARBA00022448"/>
    </source>
</evidence>
<protein>
    <submittedName>
        <fullName evidence="9">Iron chelate uptake ABC transporter family permease subunit</fullName>
    </submittedName>
</protein>
<dbReference type="PANTHER" id="PTHR30472:SF24">
    <property type="entry name" value="FERRIC ENTEROBACTIN TRANSPORT SYSTEM PERMEASE PROTEIN FEPG"/>
    <property type="match status" value="1"/>
</dbReference>
<dbReference type="InterPro" id="IPR037294">
    <property type="entry name" value="ABC_BtuC-like"/>
</dbReference>
<evidence type="ECO:0000256" key="8">
    <source>
        <dbReference type="SAM" id="Phobius"/>
    </source>
</evidence>
<feature type="transmembrane region" description="Helical" evidence="8">
    <location>
        <begin position="134"/>
        <end position="155"/>
    </location>
</feature>
<dbReference type="Proteomes" id="UP001500466">
    <property type="component" value="Unassembled WGS sequence"/>
</dbReference>
<dbReference type="InterPro" id="IPR000522">
    <property type="entry name" value="ABC_transptr_permease_BtuC"/>
</dbReference>
<comment type="subcellular location">
    <subcellularLocation>
        <location evidence="1">Cell membrane</location>
        <topology evidence="1">Multi-pass membrane protein</topology>
    </subcellularLocation>
</comment>
<keyword evidence="5 8" id="KW-0812">Transmembrane</keyword>
<sequence>MTATNPATAATTHTASARIADSAKALTRKGRGKLRFAAGPIGFAVRPRVLGAGVLLLALTGTAFVASLAMGDYELSWADVVKSLFGTGPSDAELVVHELRLPRALVAVLVGFALGLAGAVFQAVTRNPLAGPDIVGITGGASAGAVVAILAGGVGTGASATYGPVPLGALLGALVTGALVYLLAFRGGTVSGYGFILVGVAANGMLVAFTRWALARVDIDAATRATAWLTGSLENRGYTQVWWMVIGLAVLVPPLVTLVRPYGLLQLGDEIATGLGVRTGAVRTVLLVLGTCLAALATACAGPVVFVALAAPQIARGIAGTAEVPLLTSGFAGAAMVAGSDLAARTAFPETVPVGIVTGLVGAPYLLWFLSRTNKVGRGG</sequence>
<name>A0ABP9H6C6_9ACTN</name>
<feature type="transmembrane region" description="Helical" evidence="8">
    <location>
        <begin position="352"/>
        <end position="370"/>
    </location>
</feature>
<dbReference type="Gene3D" id="1.10.3470.10">
    <property type="entry name" value="ABC transporter involved in vitamin B12 uptake, BtuC"/>
    <property type="match status" value="1"/>
</dbReference>
<dbReference type="SUPFAM" id="SSF81345">
    <property type="entry name" value="ABC transporter involved in vitamin B12 uptake, BtuC"/>
    <property type="match status" value="1"/>
</dbReference>
<feature type="transmembrane region" description="Helical" evidence="8">
    <location>
        <begin position="104"/>
        <end position="122"/>
    </location>
</feature>
<feature type="transmembrane region" description="Helical" evidence="8">
    <location>
        <begin position="192"/>
        <end position="214"/>
    </location>
</feature>
<keyword evidence="6 8" id="KW-1133">Transmembrane helix</keyword>
<evidence type="ECO:0000313" key="9">
    <source>
        <dbReference type="EMBL" id="GAA4961089.1"/>
    </source>
</evidence>
<evidence type="ECO:0000256" key="1">
    <source>
        <dbReference type="ARBA" id="ARBA00004651"/>
    </source>
</evidence>
<dbReference type="EMBL" id="BAABHS010000008">
    <property type="protein sequence ID" value="GAA4961089.1"/>
    <property type="molecule type" value="Genomic_DNA"/>
</dbReference>
<evidence type="ECO:0000256" key="5">
    <source>
        <dbReference type="ARBA" id="ARBA00022692"/>
    </source>
</evidence>
<keyword evidence="4" id="KW-1003">Cell membrane</keyword>
<dbReference type="RefSeq" id="WP_345675532.1">
    <property type="nucleotide sequence ID" value="NZ_BAABHS010000008.1"/>
</dbReference>
<keyword evidence="10" id="KW-1185">Reference proteome</keyword>
<proteinExistence type="inferred from homology"/>
<keyword evidence="3" id="KW-0813">Transport</keyword>
<reference evidence="10" key="1">
    <citation type="journal article" date="2019" name="Int. J. Syst. Evol. Microbiol.">
        <title>The Global Catalogue of Microorganisms (GCM) 10K type strain sequencing project: providing services to taxonomists for standard genome sequencing and annotation.</title>
        <authorList>
            <consortium name="The Broad Institute Genomics Platform"/>
            <consortium name="The Broad Institute Genome Sequencing Center for Infectious Disease"/>
            <person name="Wu L."/>
            <person name="Ma J."/>
        </authorList>
    </citation>
    <scope>NUCLEOTIDE SEQUENCE [LARGE SCALE GENOMIC DNA]</scope>
    <source>
        <strain evidence="10">JCM 17986</strain>
    </source>
</reference>
<evidence type="ECO:0000256" key="7">
    <source>
        <dbReference type="ARBA" id="ARBA00023136"/>
    </source>
</evidence>
<feature type="transmembrane region" description="Helical" evidence="8">
    <location>
        <begin position="241"/>
        <end position="263"/>
    </location>
</feature>